<name>A0A011U6K2_9HYPH</name>
<evidence type="ECO:0000313" key="10">
    <source>
        <dbReference type="EMBL" id="EXL01463.1"/>
    </source>
</evidence>
<dbReference type="GO" id="GO:0005992">
    <property type="term" value="P:trehalose biosynthetic process"/>
    <property type="evidence" value="ECO:0007669"/>
    <property type="project" value="UniProtKB-UniRule"/>
</dbReference>
<reference evidence="10 12" key="1">
    <citation type="submission" date="2014-02" db="EMBL/GenBank/DDBJ databases">
        <title>Aquamicrobium defluvii Genome sequencing.</title>
        <authorList>
            <person name="Wang X."/>
        </authorList>
    </citation>
    <scope>NUCLEOTIDE SEQUENCE [LARGE SCALE GENOMIC DNA]</scope>
    <source>
        <strain evidence="10 12">W13Z1</strain>
    </source>
</reference>
<dbReference type="PANTHER" id="PTHR10788:SF106">
    <property type="entry name" value="BCDNA.GH08860"/>
    <property type="match status" value="1"/>
</dbReference>
<dbReference type="EMBL" id="SNZF01000038">
    <property type="protein sequence ID" value="TDR30945.1"/>
    <property type="molecule type" value="Genomic_DNA"/>
</dbReference>
<dbReference type="InterPro" id="IPR012766">
    <property type="entry name" value="Trehalose_OtsA"/>
</dbReference>
<evidence type="ECO:0000313" key="12">
    <source>
        <dbReference type="Proteomes" id="UP000019849"/>
    </source>
</evidence>
<sequence>MSRLIVVSNRVPDIGKGPPPGGLAVALKAALEQRGGIWMGWSGKSSGSQEPGPLHVEDRGGITFALSDLSRRDLSEYYAGFANSVLWPLCHYRLDLTDYARKDMAGYFRVNRFFAERLRPLIRPDDIIWVHDYHLIPLASELRRIGVENRMGFFMHIPWPSPDVFLTLPVHEAIIGGLTAYDVVGFQTTHDADNFASGLKREGIGGDVGGGWMEAYGRRFRAGAFPIGIATRDFAELARQAVRTAAVRRFADSLEGRDLIIGVDRLDYSKGLTQRIDGYEKFLEANPAWRGRTTMLQVTPKSRTEVPGYAAMQREVAESAGRVNGALGRLDWVPIRYVNRAIDQKVLAGLYRVARVGMVTPLRDGMNLVAKEFVAAQDPEDPGVLVLSRFAGAAQELDGAILVNPYDIEAVGNAVAKALSMPLEERRARFAPMMKQLEEHDISRWCSDFLSVLRD</sequence>
<evidence type="ECO:0000256" key="4">
    <source>
        <dbReference type="ARBA" id="ARBA00012538"/>
    </source>
</evidence>
<accession>A0A011U6K2</accession>
<dbReference type="EC" id="2.4.1.15" evidence="4 9"/>
<dbReference type="PATRIC" id="fig|69279.3.peg.4682"/>
<organism evidence="10 12">
    <name type="scientific">Aquamicrobium defluvii</name>
    <dbReference type="NCBI Taxonomy" id="69279"/>
    <lineage>
        <taxon>Bacteria</taxon>
        <taxon>Pseudomonadati</taxon>
        <taxon>Pseudomonadota</taxon>
        <taxon>Alphaproteobacteria</taxon>
        <taxon>Hyphomicrobiales</taxon>
        <taxon>Phyllobacteriaceae</taxon>
        <taxon>Aquamicrobium</taxon>
    </lineage>
</organism>
<keyword evidence="13" id="KW-1185">Reference proteome</keyword>
<evidence type="ECO:0000313" key="11">
    <source>
        <dbReference type="EMBL" id="TDR30945.1"/>
    </source>
</evidence>
<dbReference type="eggNOG" id="COG0380">
    <property type="taxonomic scope" value="Bacteria"/>
</dbReference>
<dbReference type="Proteomes" id="UP000019849">
    <property type="component" value="Unassembled WGS sequence"/>
</dbReference>
<dbReference type="PANTHER" id="PTHR10788">
    <property type="entry name" value="TREHALOSE-6-PHOSPHATE SYNTHASE"/>
    <property type="match status" value="1"/>
</dbReference>
<dbReference type="EMBL" id="JENY01000043">
    <property type="protein sequence ID" value="EXL01463.1"/>
    <property type="molecule type" value="Genomic_DNA"/>
</dbReference>
<evidence type="ECO:0000256" key="6">
    <source>
        <dbReference type="ARBA" id="ARBA00022676"/>
    </source>
</evidence>
<dbReference type="OrthoDB" id="9815690at2"/>
<keyword evidence="6 9" id="KW-0328">Glycosyltransferase</keyword>
<comment type="similarity">
    <text evidence="2 9">Belongs to the glycosyltransferase 20 family.</text>
</comment>
<dbReference type="NCBIfam" id="TIGR02400">
    <property type="entry name" value="trehalose_OtsA"/>
    <property type="match status" value="1"/>
</dbReference>
<comment type="catalytic activity">
    <reaction evidence="8 9">
        <text>D-glucose 6-phosphate + UDP-alpha-D-glucose = alpha,alpha-trehalose 6-phosphate + UDP + H(+)</text>
        <dbReference type="Rhea" id="RHEA:18889"/>
        <dbReference type="ChEBI" id="CHEBI:15378"/>
        <dbReference type="ChEBI" id="CHEBI:58223"/>
        <dbReference type="ChEBI" id="CHEBI:58429"/>
        <dbReference type="ChEBI" id="CHEBI:58885"/>
        <dbReference type="ChEBI" id="CHEBI:61548"/>
        <dbReference type="EC" id="2.4.1.15"/>
    </reaction>
</comment>
<dbReference type="Proteomes" id="UP000294958">
    <property type="component" value="Unassembled WGS sequence"/>
</dbReference>
<comment type="function">
    <text evidence="9">Probably involved in the osmoprotection via the biosynthesis of trehalose. Catalyzes the transfer of glucose from UDP-alpha-D-glucose (UDP-Glc) to D-glucose 6-phosphate (Glc-6-P) to form trehalose-6-phosphate. Acts with retention of the anomeric configuration of the UDP-sugar donor.</text>
</comment>
<gene>
    <name evidence="10" type="ORF">BG36_19150</name>
    <name evidence="11" type="ORF">DES43_13812</name>
</gene>
<dbReference type="RefSeq" id="WP_035033125.1">
    <property type="nucleotide sequence ID" value="NZ_KK073914.1"/>
</dbReference>
<evidence type="ECO:0000313" key="13">
    <source>
        <dbReference type="Proteomes" id="UP000294958"/>
    </source>
</evidence>
<reference evidence="11 13" key="2">
    <citation type="submission" date="2019-03" db="EMBL/GenBank/DDBJ databases">
        <title>Genomic Encyclopedia of Type Strains, Phase IV (KMG-IV): sequencing the most valuable type-strain genomes for metagenomic binning, comparative biology and taxonomic classification.</title>
        <authorList>
            <person name="Goeker M."/>
        </authorList>
    </citation>
    <scope>NUCLEOTIDE SEQUENCE [LARGE SCALE GENOMIC DNA]</scope>
    <source>
        <strain evidence="11 13">DSM 11603</strain>
    </source>
</reference>
<evidence type="ECO:0000256" key="3">
    <source>
        <dbReference type="ARBA" id="ARBA00011881"/>
    </source>
</evidence>
<dbReference type="SUPFAM" id="SSF53756">
    <property type="entry name" value="UDP-Glycosyltransferase/glycogen phosphorylase"/>
    <property type="match status" value="1"/>
</dbReference>
<dbReference type="GO" id="GO:0003825">
    <property type="term" value="F:alpha,alpha-trehalose-phosphate synthase (UDP-forming) activity"/>
    <property type="evidence" value="ECO:0007669"/>
    <property type="project" value="UniProtKB-UniRule"/>
</dbReference>
<dbReference type="AlphaFoldDB" id="A0A011U6K2"/>
<evidence type="ECO:0000256" key="5">
    <source>
        <dbReference type="ARBA" id="ARBA00018539"/>
    </source>
</evidence>
<evidence type="ECO:0000256" key="7">
    <source>
        <dbReference type="ARBA" id="ARBA00022679"/>
    </source>
</evidence>
<protein>
    <recommendedName>
        <fullName evidence="5 9">Trehalose-6-phosphate synthase</fullName>
        <ecNumber evidence="4 9">2.4.1.15</ecNumber>
    </recommendedName>
    <alternativeName>
        <fullName evidence="9">Osmoregulatory trehalose synthesis protein A</fullName>
    </alternativeName>
    <alternativeName>
        <fullName evidence="9">UDP-glucose-glucosephosphate glucosyltransferase</fullName>
    </alternativeName>
</protein>
<keyword evidence="7 9" id="KW-0808">Transferase</keyword>
<comment type="pathway">
    <text evidence="1 9">Glycan biosynthesis; trehalose biosynthesis.</text>
</comment>
<dbReference type="InterPro" id="IPR001830">
    <property type="entry name" value="Glyco_trans_20"/>
</dbReference>
<dbReference type="CDD" id="cd03788">
    <property type="entry name" value="GT20_TPS"/>
    <property type="match status" value="1"/>
</dbReference>
<evidence type="ECO:0000256" key="1">
    <source>
        <dbReference type="ARBA" id="ARBA00005199"/>
    </source>
</evidence>
<dbReference type="UniPathway" id="UPA00299"/>
<dbReference type="HOGENOM" id="CLU_002351_7_1_5"/>
<dbReference type="STRING" id="69279.BG36_19150"/>
<proteinExistence type="inferred from homology"/>
<dbReference type="Gene3D" id="3.40.50.2000">
    <property type="entry name" value="Glycogen Phosphorylase B"/>
    <property type="match status" value="2"/>
</dbReference>
<comment type="caution">
    <text evidence="10">The sequence shown here is derived from an EMBL/GenBank/DDBJ whole genome shotgun (WGS) entry which is preliminary data.</text>
</comment>
<evidence type="ECO:0000256" key="2">
    <source>
        <dbReference type="ARBA" id="ARBA00008799"/>
    </source>
</evidence>
<evidence type="ECO:0000256" key="8">
    <source>
        <dbReference type="ARBA" id="ARBA00048039"/>
    </source>
</evidence>
<evidence type="ECO:0000256" key="9">
    <source>
        <dbReference type="RuleBase" id="RU362045"/>
    </source>
</evidence>
<dbReference type="Pfam" id="PF00982">
    <property type="entry name" value="Glyco_transf_20"/>
    <property type="match status" value="1"/>
</dbReference>
<comment type="subunit">
    <text evidence="3 9">Homotetramer.</text>
</comment>